<evidence type="ECO:0000313" key="3">
    <source>
        <dbReference type="EMBL" id="MFA9950841.1"/>
    </source>
</evidence>
<dbReference type="Proteomes" id="UP001574673">
    <property type="component" value="Unassembled WGS sequence"/>
</dbReference>
<proteinExistence type="predicted"/>
<accession>A0ABV4UHB6</accession>
<evidence type="ECO:0000313" key="2">
    <source>
        <dbReference type="EMBL" id="MFA9950829.1"/>
    </source>
</evidence>
<comment type="caution">
    <text evidence="2">The sequence shown here is derived from an EMBL/GenBank/DDBJ whole genome shotgun (WGS) entry which is preliminary data.</text>
</comment>
<keyword evidence="4" id="KW-1185">Reference proteome</keyword>
<organism evidence="2 4">
    <name type="scientific">Dentiradicibacter hellwigii</name>
    <dbReference type="NCBI Taxonomy" id="3149053"/>
    <lineage>
        <taxon>Bacteria</taxon>
        <taxon>Pseudomonadati</taxon>
        <taxon>Pseudomonadota</taxon>
        <taxon>Betaproteobacteria</taxon>
        <taxon>Rhodocyclales</taxon>
        <taxon>Rhodocyclaceae</taxon>
        <taxon>Dentiradicibacter</taxon>
    </lineage>
</organism>
<dbReference type="EMBL" id="JBEUWX010000002">
    <property type="protein sequence ID" value="MFA9949165.1"/>
    <property type="molecule type" value="Genomic_DNA"/>
</dbReference>
<dbReference type="RefSeq" id="WP_418890310.1">
    <property type="nucleotide sequence ID" value="NZ_JBEUWX010000002.1"/>
</dbReference>
<reference evidence="2" key="2">
    <citation type="journal article" date="2025" name="Int. J. Syst. Evol. Microbiol.">
        <title>Dentiradicibacter hellwigii gen. nov., sp. nov., isolated from a secondary infected root canal in the human oral cavity.</title>
        <authorList>
            <person name="Bartsch S."/>
            <person name="Wittmer A."/>
            <person name="Weber A.K."/>
            <person name="Neumann-Schaal M."/>
            <person name="Wolf J."/>
            <person name="Gronow S."/>
            <person name="Turnbull J.D."/>
            <person name="Tennert C."/>
            <person name="Hacker G."/>
            <person name="Cieplik F."/>
            <person name="Al-Ahmad A."/>
        </authorList>
    </citation>
    <scope>NUCLEOTIDE SEQUENCE</scope>
    <source>
        <strain evidence="2">Wk13</strain>
    </source>
</reference>
<evidence type="ECO:0000313" key="1">
    <source>
        <dbReference type="EMBL" id="MFA9949165.1"/>
    </source>
</evidence>
<dbReference type="EMBL" id="JBEUWX010000002">
    <property type="protein sequence ID" value="MFA9950829.1"/>
    <property type="molecule type" value="Genomic_DNA"/>
</dbReference>
<name>A0ABV4UHB6_9RHOO</name>
<gene>
    <name evidence="1" type="ORF">ABCS64_02280</name>
    <name evidence="2" type="ORF">ABCS64_10935</name>
    <name evidence="3" type="ORF">ABCS64_10995</name>
</gene>
<evidence type="ECO:0000313" key="4">
    <source>
        <dbReference type="Proteomes" id="UP001574673"/>
    </source>
</evidence>
<dbReference type="EMBL" id="JBEUWX010000003">
    <property type="protein sequence ID" value="MFA9950841.1"/>
    <property type="molecule type" value="Genomic_DNA"/>
</dbReference>
<protein>
    <submittedName>
        <fullName evidence="2">Uncharacterized protein</fullName>
    </submittedName>
</protein>
<reference evidence="4" key="1">
    <citation type="submission" date="2024-06" db="EMBL/GenBank/DDBJ databases">
        <title>Radixoralia hellwigii gen. nov., sp nov., isolated from a root canal in the human oral cavity.</title>
        <authorList>
            <person name="Bartsch S."/>
            <person name="Wittmer A."/>
            <person name="Schulz A.-K."/>
            <person name="Neumann-Schaal M."/>
            <person name="Wolf J."/>
            <person name="Gronow S."/>
            <person name="Tennert C."/>
            <person name="Haecker G."/>
            <person name="Cieplik F."/>
            <person name="Al-Ahmad A."/>
        </authorList>
    </citation>
    <scope>NUCLEOTIDE SEQUENCE [LARGE SCALE GENOMIC DNA]</scope>
    <source>
        <strain evidence="4">Wk13</strain>
    </source>
</reference>
<sequence>MSRLSQFVQGGAGVPVGCQILSYDVPSDDYLRCGDLVPYSSEYEESVRRAPYLRVYGNDTTSVNAGVGNRAVTYHKVGTMFVAVVAGDRSYYSTDLRQWTAHPGAQSVPADLRRAGVNAVMDKIAVPMGSGIGVIGPGGGALNMVTITGGGMPYRAITASPVYWVAAASLRGNAGELVYCGSADPSQTWERGSNTSVGMERCNAIAYGNAGFVFGGASNSAGAGKIAYSSAPHSAVWDITRRIPWAAANAQVLDVVSTFSHYLLLTSQGVYRSANLTQFDRIVTPFSLVDPGAVRLTADNTGTIVATVNTGREHFVTLSADHGETWGTLQVYTGRTGVSATAGVGTITRAGNRWIANFSGTVGGLVDLGTTLGGTPDFVGAQSSPGPGWCVRVK</sequence>